<sequence length="363" mass="40131">MASSITSVLVGLVLLCMLALALKVLATLSPQQQQQNISQSHLTTTFWAPHRPKGSPLLLTWRATCFVWATYVHVVMLRERSFTAQYRFYTVWSYSILTLYFAVATAHSAGAMWFEGSARQNRTRVKGSVLTTKRSGANGRTADDATASEEDDEAAVIQLDYSPFVHSESATSLTGDDSDIVADPNSLRSAGLATVALFNLVWLNVWVVDTILWCVLYPMYIQMGIGDSVFTWLSINQHAINIVLIGFEALCNRIPVIPQYVAYTILLVLVFTCMELILHDEYGVHFSYPFQKLTSAAPAWYAAISLSVFVFQGWVVFLDRVVKRNIVKCCVGDTDEDDASRATTGAAEGNPNAVVDESSSLLR</sequence>
<feature type="transmembrane region" description="Helical" evidence="2">
    <location>
        <begin position="89"/>
        <end position="114"/>
    </location>
</feature>
<dbReference type="GO" id="GO:0016020">
    <property type="term" value="C:membrane"/>
    <property type="evidence" value="ECO:0007669"/>
    <property type="project" value="TreeGrafter"/>
</dbReference>
<keyword evidence="2" id="KW-1133">Transmembrane helix</keyword>
<feature type="chain" id="PRO_5031163697" evidence="3">
    <location>
        <begin position="22"/>
        <end position="363"/>
    </location>
</feature>
<feature type="transmembrane region" description="Helical" evidence="2">
    <location>
        <begin position="299"/>
        <end position="318"/>
    </location>
</feature>
<keyword evidence="3" id="KW-0732">Signal</keyword>
<feature type="transmembrane region" description="Helical" evidence="2">
    <location>
        <begin position="192"/>
        <end position="216"/>
    </location>
</feature>
<evidence type="ECO:0000256" key="1">
    <source>
        <dbReference type="SAM" id="MobiDB-lite"/>
    </source>
</evidence>
<dbReference type="EMBL" id="HBHV01001978">
    <property type="protein sequence ID" value="CAE0010228.1"/>
    <property type="molecule type" value="Transcribed_RNA"/>
</dbReference>
<evidence type="ECO:0000256" key="2">
    <source>
        <dbReference type="SAM" id="Phobius"/>
    </source>
</evidence>
<name>A0A7S2YWP6_9CHLO</name>
<dbReference type="AlphaFoldDB" id="A0A7S2YWP6"/>
<feature type="transmembrane region" description="Helical" evidence="2">
    <location>
        <begin position="59"/>
        <end position="77"/>
    </location>
</feature>
<organism evidence="4">
    <name type="scientific">Pycnococcus provasolii</name>
    <dbReference type="NCBI Taxonomy" id="41880"/>
    <lineage>
        <taxon>Eukaryota</taxon>
        <taxon>Viridiplantae</taxon>
        <taxon>Chlorophyta</taxon>
        <taxon>Pseudoscourfieldiophyceae</taxon>
        <taxon>Pseudoscourfieldiales</taxon>
        <taxon>Pycnococcaceae</taxon>
        <taxon>Pycnococcus</taxon>
    </lineage>
</organism>
<accession>A0A7S2YWP6</accession>
<feature type="transmembrane region" description="Helical" evidence="2">
    <location>
        <begin position="260"/>
        <end position="279"/>
    </location>
</feature>
<keyword evidence="2" id="KW-0472">Membrane</keyword>
<dbReference type="PANTHER" id="PTHR12242:SF22">
    <property type="entry name" value="OS02G0130600 PROTEIN"/>
    <property type="match status" value="1"/>
</dbReference>
<protein>
    <submittedName>
        <fullName evidence="4">Uncharacterized protein</fullName>
    </submittedName>
</protein>
<evidence type="ECO:0000313" key="4">
    <source>
        <dbReference type="EMBL" id="CAE0010228.1"/>
    </source>
</evidence>
<evidence type="ECO:0000256" key="3">
    <source>
        <dbReference type="SAM" id="SignalP"/>
    </source>
</evidence>
<gene>
    <name evidence="4" type="ORF">PPRO1316_LOCUS1396</name>
</gene>
<feature type="region of interest" description="Disordered" evidence="1">
    <location>
        <begin position="335"/>
        <end position="363"/>
    </location>
</feature>
<proteinExistence type="predicted"/>
<feature type="signal peptide" evidence="3">
    <location>
        <begin position="1"/>
        <end position="21"/>
    </location>
</feature>
<dbReference type="PANTHER" id="PTHR12242">
    <property type="entry name" value="OS02G0130600 PROTEIN-RELATED"/>
    <property type="match status" value="1"/>
</dbReference>
<reference evidence="4" key="1">
    <citation type="submission" date="2021-01" db="EMBL/GenBank/DDBJ databases">
        <authorList>
            <person name="Corre E."/>
            <person name="Pelletier E."/>
            <person name="Niang G."/>
            <person name="Scheremetjew M."/>
            <person name="Finn R."/>
            <person name="Kale V."/>
            <person name="Holt S."/>
            <person name="Cochrane G."/>
            <person name="Meng A."/>
            <person name="Brown T."/>
            <person name="Cohen L."/>
        </authorList>
    </citation>
    <scope>NUCLEOTIDE SEQUENCE</scope>
    <source>
        <strain evidence="4">RCC2336</strain>
    </source>
</reference>
<keyword evidence="2" id="KW-0812">Transmembrane</keyword>